<keyword evidence="1" id="KW-0808">Transferase</keyword>
<evidence type="ECO:0000259" key="6">
    <source>
        <dbReference type="PROSITE" id="PS51094"/>
    </source>
</evidence>
<dbReference type="CDD" id="cd05568">
    <property type="entry name" value="PTS_IIB_bgl_like"/>
    <property type="match status" value="1"/>
</dbReference>
<dbReference type="PROSITE" id="PS51099">
    <property type="entry name" value="PTS_EIIB_TYPE_2"/>
    <property type="match status" value="1"/>
</dbReference>
<dbReference type="GO" id="GO:0008982">
    <property type="term" value="F:protein-N(PI)-phosphohistidine-sugar phosphotransferase activity"/>
    <property type="evidence" value="ECO:0007669"/>
    <property type="project" value="InterPro"/>
</dbReference>
<dbReference type="GO" id="GO:0006355">
    <property type="term" value="P:regulation of DNA-templated transcription"/>
    <property type="evidence" value="ECO:0007669"/>
    <property type="project" value="InterPro"/>
</dbReference>
<dbReference type="PROSITE" id="PS51094">
    <property type="entry name" value="PTS_EIIA_TYPE_2"/>
    <property type="match status" value="1"/>
</dbReference>
<keyword evidence="4" id="KW-0010">Activator</keyword>
<dbReference type="InterPro" id="IPR007737">
    <property type="entry name" value="Mga_HTH"/>
</dbReference>
<dbReference type="InterPro" id="IPR013011">
    <property type="entry name" value="PTS_EIIB_2"/>
</dbReference>
<accession>A0AB38QW65</accession>
<keyword evidence="5" id="KW-0804">Transcription</keyword>
<dbReference type="Proteomes" id="UP001058458">
    <property type="component" value="Chromosome"/>
</dbReference>
<keyword evidence="2" id="KW-0677">Repeat</keyword>
<dbReference type="SUPFAM" id="SSF52794">
    <property type="entry name" value="PTS system IIB component-like"/>
    <property type="match status" value="1"/>
</dbReference>
<dbReference type="PROSITE" id="PS51372">
    <property type="entry name" value="PRD_2"/>
    <property type="match status" value="2"/>
</dbReference>
<dbReference type="InterPro" id="IPR013196">
    <property type="entry name" value="HTH_11"/>
</dbReference>
<feature type="domain" description="PRD" evidence="8">
    <location>
        <begin position="306"/>
        <end position="413"/>
    </location>
</feature>
<dbReference type="SUPFAM" id="SSF63520">
    <property type="entry name" value="PTS-regulatory domain, PRD"/>
    <property type="match status" value="2"/>
</dbReference>
<dbReference type="InterPro" id="IPR036390">
    <property type="entry name" value="WH_DNA-bd_sf"/>
</dbReference>
<evidence type="ECO:0000256" key="4">
    <source>
        <dbReference type="ARBA" id="ARBA00023159"/>
    </source>
</evidence>
<dbReference type="Pfam" id="PF08279">
    <property type="entry name" value="HTH_11"/>
    <property type="match status" value="1"/>
</dbReference>
<protein>
    <submittedName>
        <fullName evidence="9">Transcription antiterminator</fullName>
    </submittedName>
</protein>
<evidence type="ECO:0000259" key="7">
    <source>
        <dbReference type="PROSITE" id="PS51099"/>
    </source>
</evidence>
<dbReference type="AlphaFoldDB" id="A0AB38QW65"/>
<dbReference type="InterPro" id="IPR002178">
    <property type="entry name" value="PTS_EIIA_type-2_dom"/>
</dbReference>
<dbReference type="Pfam" id="PF05043">
    <property type="entry name" value="Mga"/>
    <property type="match status" value="1"/>
</dbReference>
<feature type="domain" description="PTS EIIA type-2" evidence="6">
    <location>
        <begin position="517"/>
        <end position="656"/>
    </location>
</feature>
<evidence type="ECO:0000256" key="5">
    <source>
        <dbReference type="ARBA" id="ARBA00023163"/>
    </source>
</evidence>
<dbReference type="SUPFAM" id="SSF55804">
    <property type="entry name" value="Phoshotransferase/anion transport protein"/>
    <property type="match status" value="1"/>
</dbReference>
<dbReference type="Gene3D" id="1.10.10.10">
    <property type="entry name" value="Winged helix-like DNA-binding domain superfamily/Winged helix DNA-binding domain"/>
    <property type="match status" value="2"/>
</dbReference>
<sequence>MMQLNNRLKEIIKELVSNDEPVTSDYLSKMVGVTPRTIRNDIRALNLELKKIGVKIEAIRGVGYFISPKLDHKDKELIEELFQLNEQQGSHVPISPEERAIYILKSIIMADDYITIEQLANQLFVSKSTVDNDLKQVEELLNKYEVTLVKKPNFGIKVIGDEMKIRFCLSNCLSNMKNEQSQQEIGFDNPTILNGIDIDLIKSITRKQIEYLPFKLAELSFNNLIIHIAIAIQRIKKGKYIEFDSFELSRIKEQQEYNIAQNIVQSLEEAFSIKIPKQEIAYIAIHLLGAKQFQDRKLFQDDFIKLIGETNFQLVKDILSEINRVYRINLNHDNELIYGLGLHLRSAMNRMRYKMNLRNPMLNEIKNNFPFSFELAIVASEVIQRKYAITINEDEIGYIAIHLAASIEQIKNVKRRKVKRVAVVCASGMGTAKLLAASIESKFPGLEIVGTYPSFSIKEIENDDVDLILSTVPIKEERTTPILHIHSLLTDKDVEKVNEYISRKHLNDEKSFKKLQNLFSEELFFPEIDKKDPIDIIKSMTYILNIKGYVDDSFLDSVLEREEISPTSIGNLVAIPHPVKPNALSSCIAIGIMKKPVKWGKHHVQLVLLLALNEKDKDKYSDLFNQLWLLVQDKKLVADLCKSSDFAQFIKRLEKSKITQK</sequence>
<dbReference type="Gene3D" id="1.10.1790.10">
    <property type="entry name" value="PRD domain"/>
    <property type="match status" value="2"/>
</dbReference>
<evidence type="ECO:0000256" key="1">
    <source>
        <dbReference type="ARBA" id="ARBA00022679"/>
    </source>
</evidence>
<dbReference type="CDD" id="cd00211">
    <property type="entry name" value="PTS_IIA_fru"/>
    <property type="match status" value="1"/>
</dbReference>
<dbReference type="InterPro" id="IPR036095">
    <property type="entry name" value="PTS_EIIB-like_sf"/>
</dbReference>
<evidence type="ECO:0000313" key="9">
    <source>
        <dbReference type="EMBL" id="UOE74712.1"/>
    </source>
</evidence>
<feature type="domain" description="PRD" evidence="8">
    <location>
        <begin position="192"/>
        <end position="297"/>
    </location>
</feature>
<dbReference type="Gene3D" id="3.40.930.10">
    <property type="entry name" value="Mannitol-specific EII, Chain A"/>
    <property type="match status" value="1"/>
</dbReference>
<proteinExistence type="predicted"/>
<evidence type="ECO:0000256" key="2">
    <source>
        <dbReference type="ARBA" id="ARBA00022737"/>
    </source>
</evidence>
<dbReference type="InterPro" id="IPR011608">
    <property type="entry name" value="PRD"/>
</dbReference>
<keyword evidence="3" id="KW-0805">Transcription regulation</keyword>
<dbReference type="Pfam" id="PF00874">
    <property type="entry name" value="PRD"/>
    <property type="match status" value="2"/>
</dbReference>
<dbReference type="PANTHER" id="PTHR30185">
    <property type="entry name" value="CRYPTIC BETA-GLUCOSIDE BGL OPERON ANTITERMINATOR"/>
    <property type="match status" value="1"/>
</dbReference>
<dbReference type="Pfam" id="PF00359">
    <property type="entry name" value="PTS_EIIA_2"/>
    <property type="match status" value="1"/>
</dbReference>
<evidence type="ECO:0000313" key="10">
    <source>
        <dbReference type="Proteomes" id="UP001058458"/>
    </source>
</evidence>
<dbReference type="InterPro" id="IPR050661">
    <property type="entry name" value="BglG_antiterminators"/>
</dbReference>
<dbReference type="InterPro" id="IPR036634">
    <property type="entry name" value="PRD_sf"/>
</dbReference>
<evidence type="ECO:0000256" key="3">
    <source>
        <dbReference type="ARBA" id="ARBA00023015"/>
    </source>
</evidence>
<dbReference type="InterPro" id="IPR016152">
    <property type="entry name" value="PTrfase/Anion_transptr"/>
</dbReference>
<organism evidence="9 10">
    <name type="scientific">Parageobacillus thermoglucosidasius</name>
    <name type="common">Geobacillus thermoglucosidasius</name>
    <dbReference type="NCBI Taxonomy" id="1426"/>
    <lineage>
        <taxon>Bacteria</taxon>
        <taxon>Bacillati</taxon>
        <taxon>Bacillota</taxon>
        <taxon>Bacilli</taxon>
        <taxon>Bacillales</taxon>
        <taxon>Anoxybacillaceae</taxon>
        <taxon>Parageobacillus</taxon>
    </lineage>
</organism>
<dbReference type="PANTHER" id="PTHR30185:SF13">
    <property type="entry name" value="LICABCH OPERON REGULATOR-RELATED"/>
    <property type="match status" value="1"/>
</dbReference>
<dbReference type="EMBL" id="CP063414">
    <property type="protein sequence ID" value="UOE74712.1"/>
    <property type="molecule type" value="Genomic_DNA"/>
</dbReference>
<dbReference type="InterPro" id="IPR036388">
    <property type="entry name" value="WH-like_DNA-bd_sf"/>
</dbReference>
<feature type="domain" description="PTS EIIB type-2" evidence="7">
    <location>
        <begin position="419"/>
        <end position="509"/>
    </location>
</feature>
<reference evidence="9" key="1">
    <citation type="submission" date="2020-10" db="EMBL/GenBank/DDBJ databases">
        <authorList>
            <person name="Delgado J.A."/>
            <person name="Gonzalez J.M."/>
        </authorList>
    </citation>
    <scope>NUCLEOTIDE SEQUENCE</scope>
    <source>
        <strain evidence="9">23.6</strain>
    </source>
</reference>
<gene>
    <name evidence="9" type="ORF">IMI45_09935</name>
</gene>
<dbReference type="Gene3D" id="3.40.50.2300">
    <property type="match status" value="1"/>
</dbReference>
<dbReference type="SUPFAM" id="SSF46785">
    <property type="entry name" value="Winged helix' DNA-binding domain"/>
    <property type="match status" value="2"/>
</dbReference>
<evidence type="ECO:0000259" key="8">
    <source>
        <dbReference type="PROSITE" id="PS51372"/>
    </source>
</evidence>
<dbReference type="GO" id="GO:0009401">
    <property type="term" value="P:phosphoenolpyruvate-dependent sugar phosphotransferase system"/>
    <property type="evidence" value="ECO:0007669"/>
    <property type="project" value="InterPro"/>
</dbReference>
<name>A0AB38QW65_PARTM</name>